<evidence type="ECO:0000313" key="9">
    <source>
        <dbReference type="Proteomes" id="UP000242958"/>
    </source>
</evidence>
<organism evidence="8 9">
    <name type="scientific">Megasphaera hutchinsoni</name>
    <dbReference type="NCBI Taxonomy" id="1588748"/>
    <lineage>
        <taxon>Bacteria</taxon>
        <taxon>Bacillati</taxon>
        <taxon>Bacillota</taxon>
        <taxon>Negativicutes</taxon>
        <taxon>Veillonellales</taxon>
        <taxon>Veillonellaceae</taxon>
        <taxon>Megasphaera</taxon>
    </lineage>
</organism>
<dbReference type="NCBIfam" id="TIGR00016">
    <property type="entry name" value="ackA"/>
    <property type="match status" value="1"/>
</dbReference>
<feature type="site" description="Transition state stabilizer" evidence="6">
    <location>
        <position position="179"/>
    </location>
</feature>
<feature type="active site" description="Proton donor/acceptor" evidence="6">
    <location>
        <position position="147"/>
    </location>
</feature>
<dbReference type="InterPro" id="IPR023865">
    <property type="entry name" value="Aliphatic_acid_kinase_CS"/>
</dbReference>
<comment type="subunit">
    <text evidence="6">Homodimer.</text>
</comment>
<keyword evidence="4 6" id="KW-0418">Kinase</keyword>
<dbReference type="PANTHER" id="PTHR21060">
    <property type="entry name" value="ACETATE KINASE"/>
    <property type="match status" value="1"/>
</dbReference>
<protein>
    <recommendedName>
        <fullName evidence="6">Acetate kinase</fullName>
        <ecNumber evidence="6">2.7.2.1</ecNumber>
    </recommendedName>
    <alternativeName>
        <fullName evidence="6">Acetokinase</fullName>
    </alternativeName>
</protein>
<evidence type="ECO:0000256" key="4">
    <source>
        <dbReference type="ARBA" id="ARBA00022777"/>
    </source>
</evidence>
<comment type="subcellular location">
    <subcellularLocation>
        <location evidence="6">Cytoplasm</location>
    </subcellularLocation>
</comment>
<keyword evidence="6" id="KW-0963">Cytoplasm</keyword>
<dbReference type="UniPathway" id="UPA00340">
    <property type="reaction ID" value="UER00458"/>
</dbReference>
<comment type="pathway">
    <text evidence="6">Metabolic intermediate biosynthesis; acetyl-CoA biosynthesis; acetyl-CoA from acetate: step 1/2.</text>
</comment>
<evidence type="ECO:0000313" key="8">
    <source>
        <dbReference type="EMBL" id="PNH22514.1"/>
    </source>
</evidence>
<dbReference type="InterPro" id="IPR043129">
    <property type="entry name" value="ATPase_NBD"/>
</dbReference>
<comment type="catalytic activity">
    <reaction evidence="6">
        <text>acetate + ATP = acetyl phosphate + ADP</text>
        <dbReference type="Rhea" id="RHEA:11352"/>
        <dbReference type="ChEBI" id="CHEBI:22191"/>
        <dbReference type="ChEBI" id="CHEBI:30089"/>
        <dbReference type="ChEBI" id="CHEBI:30616"/>
        <dbReference type="ChEBI" id="CHEBI:456216"/>
        <dbReference type="EC" id="2.7.2.1"/>
    </reaction>
</comment>
<dbReference type="GO" id="GO:0005737">
    <property type="term" value="C:cytoplasm"/>
    <property type="evidence" value="ECO:0007669"/>
    <property type="project" value="UniProtKB-SubCell"/>
</dbReference>
<comment type="function">
    <text evidence="6">Catalyzes the formation of acetyl phosphate from acetate and ATP. Can also catalyze the reverse reaction.</text>
</comment>
<dbReference type="EC" id="2.7.2.1" evidence="6"/>
<dbReference type="SUPFAM" id="SSF53067">
    <property type="entry name" value="Actin-like ATPase domain"/>
    <property type="match status" value="2"/>
</dbReference>
<dbReference type="GO" id="GO:0000287">
    <property type="term" value="F:magnesium ion binding"/>
    <property type="evidence" value="ECO:0007669"/>
    <property type="project" value="UniProtKB-UniRule"/>
</dbReference>
<keyword evidence="5 6" id="KW-0067">ATP-binding</keyword>
<comment type="caution">
    <text evidence="8">The sequence shown here is derived from an EMBL/GenBank/DDBJ whole genome shotgun (WGS) entry which is preliminary data.</text>
</comment>
<keyword evidence="3 6" id="KW-0547">Nucleotide-binding</keyword>
<feature type="binding site" evidence="6">
    <location>
        <position position="7"/>
    </location>
    <ligand>
        <name>Mg(2+)</name>
        <dbReference type="ChEBI" id="CHEBI:18420"/>
    </ligand>
</feature>
<dbReference type="PIRSF" id="PIRSF000722">
    <property type="entry name" value="Acetate_prop_kin"/>
    <property type="match status" value="1"/>
</dbReference>
<dbReference type="EMBL" id="NFMF01000001">
    <property type="protein sequence ID" value="PNH22514.1"/>
    <property type="molecule type" value="Genomic_DNA"/>
</dbReference>
<dbReference type="CDD" id="cd24010">
    <property type="entry name" value="ASKHA_NBD_AcK_PK"/>
    <property type="match status" value="1"/>
</dbReference>
<dbReference type="PROSITE" id="PS01075">
    <property type="entry name" value="ACETATE_KINASE_1"/>
    <property type="match status" value="1"/>
</dbReference>
<gene>
    <name evidence="6" type="primary">ackA</name>
    <name evidence="8" type="ORF">CAL30_00715</name>
</gene>
<sequence length="399" mass="43293">MIILVVNCGSSSLKYQLIDMKNEEVMAKGLVERIGLAEGVLTHKWKDQKKVINQPIPDHNVAVQLVLNILTDKDCGVITSMDAIDAVGHRVVHGGEKFACSTLITDEVMQALDECVDMAPLHNPPNIIGIKACQAIMPNVVQVGVFDTAFHQTMPAKAFMYGVPYEFYKEDGIRRYGFHGTSHRYVAGEVARVMGVPVEKLRIINCHLGNGSSLAAIKYGKSVDTTMGFTPLPGVLMGTRCGDIDPAIVLHEMERRGLSAKEMDTIMNKKSGVLGISGVSSDFRDLGEAAANGNERAKLALDMFHYQVQKAIGALAAAMEGVDVITFTAGVGENGIEDRAGICRGLAYLGAKLDEKRNDVRGKNALISTDDSTVKLYVIPTNEEIMIARDTRDIVSQTK</sequence>
<keyword evidence="6" id="KW-0460">Magnesium</keyword>
<feature type="binding site" evidence="6">
    <location>
        <position position="90"/>
    </location>
    <ligand>
        <name>substrate</name>
    </ligand>
</feature>
<evidence type="ECO:0000256" key="6">
    <source>
        <dbReference type="HAMAP-Rule" id="MF_00020"/>
    </source>
</evidence>
<name>A0A2J8BCK8_9FIRM</name>
<feature type="binding site" evidence="6">
    <location>
        <position position="383"/>
    </location>
    <ligand>
        <name>Mg(2+)</name>
        <dbReference type="ChEBI" id="CHEBI:18420"/>
    </ligand>
</feature>
<dbReference type="GO" id="GO:0005524">
    <property type="term" value="F:ATP binding"/>
    <property type="evidence" value="ECO:0007669"/>
    <property type="project" value="UniProtKB-KW"/>
</dbReference>
<keyword evidence="6" id="KW-0479">Metal-binding</keyword>
<evidence type="ECO:0000256" key="2">
    <source>
        <dbReference type="ARBA" id="ARBA00022679"/>
    </source>
</evidence>
<dbReference type="PROSITE" id="PS01076">
    <property type="entry name" value="ACETATE_KINASE_2"/>
    <property type="match status" value="1"/>
</dbReference>
<feature type="site" description="Transition state stabilizer" evidence="6">
    <location>
        <position position="240"/>
    </location>
</feature>
<dbReference type="Gene3D" id="3.30.420.40">
    <property type="match status" value="2"/>
</dbReference>
<dbReference type="GO" id="GO:0006085">
    <property type="term" value="P:acetyl-CoA biosynthetic process"/>
    <property type="evidence" value="ECO:0007669"/>
    <property type="project" value="UniProtKB-UniRule"/>
</dbReference>
<feature type="binding site" evidence="6">
    <location>
        <begin position="282"/>
        <end position="284"/>
    </location>
    <ligand>
        <name>ATP</name>
        <dbReference type="ChEBI" id="CHEBI:30616"/>
    </ligand>
</feature>
<dbReference type="Proteomes" id="UP000242958">
    <property type="component" value="Unassembled WGS sequence"/>
</dbReference>
<dbReference type="PRINTS" id="PR00471">
    <property type="entry name" value="ACETATEKNASE"/>
</dbReference>
<feature type="binding site" evidence="6">
    <location>
        <position position="14"/>
    </location>
    <ligand>
        <name>ATP</name>
        <dbReference type="ChEBI" id="CHEBI:30616"/>
    </ligand>
</feature>
<dbReference type="GO" id="GO:0006083">
    <property type="term" value="P:acetate metabolic process"/>
    <property type="evidence" value="ECO:0007669"/>
    <property type="project" value="TreeGrafter"/>
</dbReference>
<reference evidence="8 9" key="1">
    <citation type="submission" date="2017-05" db="EMBL/GenBank/DDBJ databases">
        <authorList>
            <person name="Song R."/>
            <person name="Chenine A.L."/>
            <person name="Ruprecht R.M."/>
        </authorList>
    </citation>
    <scope>NUCLEOTIDE SEQUENCE [LARGE SCALE GENOMIC DNA]</scope>
    <source>
        <strain evidence="8 9">KA00229</strain>
    </source>
</reference>
<keyword evidence="2 6" id="KW-0808">Transferase</keyword>
<dbReference type="RefSeq" id="WP_007393031.1">
    <property type="nucleotide sequence ID" value="NZ_KQ960952.1"/>
</dbReference>
<dbReference type="HAMAP" id="MF_00020">
    <property type="entry name" value="Acetate_kinase"/>
    <property type="match status" value="1"/>
</dbReference>
<comment type="cofactor">
    <cofactor evidence="6">
        <name>Mg(2+)</name>
        <dbReference type="ChEBI" id="CHEBI:18420"/>
    </cofactor>
    <cofactor evidence="6">
        <name>Mn(2+)</name>
        <dbReference type="ChEBI" id="CHEBI:29035"/>
    </cofactor>
    <text evidence="6">Mg(2+). Can also accept Mn(2+).</text>
</comment>
<dbReference type="PANTHER" id="PTHR21060:SF15">
    <property type="entry name" value="ACETATE KINASE-RELATED"/>
    <property type="match status" value="1"/>
</dbReference>
<dbReference type="InterPro" id="IPR000890">
    <property type="entry name" value="Aliphatic_acid_kin_short-chain"/>
</dbReference>
<evidence type="ECO:0000256" key="7">
    <source>
        <dbReference type="RuleBase" id="RU003835"/>
    </source>
</evidence>
<evidence type="ECO:0000256" key="3">
    <source>
        <dbReference type="ARBA" id="ARBA00022741"/>
    </source>
</evidence>
<feature type="binding site" evidence="6">
    <location>
        <begin position="330"/>
        <end position="334"/>
    </location>
    <ligand>
        <name>ATP</name>
        <dbReference type="ChEBI" id="CHEBI:30616"/>
    </ligand>
</feature>
<proteinExistence type="inferred from homology"/>
<comment type="similarity">
    <text evidence="1 6 7">Belongs to the acetokinase family.</text>
</comment>
<accession>A0A2J8BCK8</accession>
<dbReference type="InterPro" id="IPR004372">
    <property type="entry name" value="Ac/propionate_kinase"/>
</dbReference>
<evidence type="ECO:0000256" key="5">
    <source>
        <dbReference type="ARBA" id="ARBA00022840"/>
    </source>
</evidence>
<feature type="binding site" evidence="6">
    <location>
        <begin position="207"/>
        <end position="211"/>
    </location>
    <ligand>
        <name>ATP</name>
        <dbReference type="ChEBI" id="CHEBI:30616"/>
    </ligand>
</feature>
<dbReference type="Pfam" id="PF00871">
    <property type="entry name" value="Acetate_kinase"/>
    <property type="match status" value="1"/>
</dbReference>
<dbReference type="AlphaFoldDB" id="A0A2J8BCK8"/>
<evidence type="ECO:0000256" key="1">
    <source>
        <dbReference type="ARBA" id="ARBA00008748"/>
    </source>
</evidence>
<dbReference type="GO" id="GO:0008776">
    <property type="term" value="F:acetate kinase activity"/>
    <property type="evidence" value="ECO:0007669"/>
    <property type="project" value="UniProtKB-UniRule"/>
</dbReference>